<evidence type="ECO:0000256" key="4">
    <source>
        <dbReference type="ARBA" id="ARBA00022691"/>
    </source>
</evidence>
<dbReference type="RefSeq" id="WP_343163272.1">
    <property type="nucleotide sequence ID" value="NZ_JBHRSV010000028.1"/>
</dbReference>
<feature type="binding site" evidence="11">
    <location>
        <position position="112"/>
    </location>
    <ligand>
        <name>S-adenosyl-L-methionine</name>
        <dbReference type="ChEBI" id="CHEBI:59789"/>
    </ligand>
</feature>
<feature type="region of interest" description="Disordered" evidence="12">
    <location>
        <begin position="1"/>
        <end position="60"/>
    </location>
</feature>
<evidence type="ECO:0000256" key="11">
    <source>
        <dbReference type="HAMAP-Rule" id="MF_01547"/>
    </source>
</evidence>
<reference evidence="15" key="1">
    <citation type="journal article" date="2019" name="Int. J. Syst. Evol. Microbiol.">
        <title>The Global Catalogue of Microorganisms (GCM) 10K type strain sequencing project: providing services to taxonomists for standard genome sequencing and annotation.</title>
        <authorList>
            <consortium name="The Broad Institute Genomics Platform"/>
            <consortium name="The Broad Institute Genome Sequencing Center for Infectious Disease"/>
            <person name="Wu L."/>
            <person name="Ma J."/>
        </authorList>
    </citation>
    <scope>NUCLEOTIDE SEQUENCE [LARGE SCALE GENOMIC DNA]</scope>
    <source>
        <strain evidence="15">KCTC 52487</strain>
    </source>
</reference>
<feature type="binding site" evidence="11">
    <location>
        <position position="130"/>
    </location>
    <ligand>
        <name>S-adenosyl-L-methionine</name>
        <dbReference type="ChEBI" id="CHEBI:59789"/>
    </ligand>
</feature>
<evidence type="ECO:0000313" key="14">
    <source>
        <dbReference type="EMBL" id="MFC2927285.1"/>
    </source>
</evidence>
<feature type="binding site" evidence="11">
    <location>
        <position position="146"/>
    </location>
    <ligand>
        <name>S-adenosyl-L-methionine</name>
        <dbReference type="ChEBI" id="CHEBI:59789"/>
    </ligand>
</feature>
<dbReference type="Gene3D" id="3.40.50.150">
    <property type="entry name" value="Vaccinia Virus protein VP39"/>
    <property type="match status" value="1"/>
</dbReference>
<keyword evidence="4 11" id="KW-0949">S-adenosyl-L-methionine</keyword>
<accession>A0ABV7A0W5</accession>
<proteinExistence type="inferred from homology"/>
<dbReference type="HAMAP" id="MF_01547">
    <property type="entry name" value="RNA_methyltr_E"/>
    <property type="match status" value="1"/>
</dbReference>
<dbReference type="InterPro" id="IPR050082">
    <property type="entry name" value="RNA_methyltr_RlmE"/>
</dbReference>
<comment type="catalytic activity">
    <reaction evidence="10 11">
        <text>uridine(2552) in 23S rRNA + S-adenosyl-L-methionine = 2'-O-methyluridine(2552) in 23S rRNA + S-adenosyl-L-homocysteine + H(+)</text>
        <dbReference type="Rhea" id="RHEA:42720"/>
        <dbReference type="Rhea" id="RHEA-COMP:10202"/>
        <dbReference type="Rhea" id="RHEA-COMP:10203"/>
        <dbReference type="ChEBI" id="CHEBI:15378"/>
        <dbReference type="ChEBI" id="CHEBI:57856"/>
        <dbReference type="ChEBI" id="CHEBI:59789"/>
        <dbReference type="ChEBI" id="CHEBI:65315"/>
        <dbReference type="ChEBI" id="CHEBI:74478"/>
        <dbReference type="EC" id="2.1.1.166"/>
    </reaction>
</comment>
<dbReference type="GO" id="GO:0032259">
    <property type="term" value="P:methylation"/>
    <property type="evidence" value="ECO:0007669"/>
    <property type="project" value="UniProtKB-KW"/>
</dbReference>
<keyword evidence="3 11" id="KW-0808">Transferase</keyword>
<dbReference type="PANTHER" id="PTHR10920:SF18">
    <property type="entry name" value="RRNA METHYLTRANSFERASE 2, MITOCHONDRIAL"/>
    <property type="match status" value="1"/>
</dbReference>
<dbReference type="InterPro" id="IPR015507">
    <property type="entry name" value="rRNA-MeTfrase_E"/>
</dbReference>
<name>A0ABV7A0W5_9PROT</name>
<evidence type="ECO:0000256" key="1">
    <source>
        <dbReference type="ARBA" id="ARBA00022552"/>
    </source>
</evidence>
<comment type="subcellular location">
    <subcellularLocation>
        <location evidence="11">Cytoplasm</location>
    </subcellularLocation>
</comment>
<gene>
    <name evidence="11" type="primary">rlmE</name>
    <name evidence="11" type="synonym">ftsJ</name>
    <name evidence="11" type="synonym">rrmJ</name>
    <name evidence="14" type="ORF">ACFOOR_14350</name>
</gene>
<dbReference type="CDD" id="cd02440">
    <property type="entry name" value="AdoMet_MTases"/>
    <property type="match status" value="1"/>
</dbReference>
<evidence type="ECO:0000256" key="10">
    <source>
        <dbReference type="ARBA" id="ARBA00048970"/>
    </source>
</evidence>
<evidence type="ECO:0000256" key="8">
    <source>
        <dbReference type="ARBA" id="ARBA00041995"/>
    </source>
</evidence>
<evidence type="ECO:0000256" key="12">
    <source>
        <dbReference type="SAM" id="MobiDB-lite"/>
    </source>
</evidence>
<organism evidence="14 15">
    <name type="scientific">Hyphobacterium vulgare</name>
    <dbReference type="NCBI Taxonomy" id="1736751"/>
    <lineage>
        <taxon>Bacteria</taxon>
        <taxon>Pseudomonadati</taxon>
        <taxon>Pseudomonadota</taxon>
        <taxon>Alphaproteobacteria</taxon>
        <taxon>Maricaulales</taxon>
        <taxon>Maricaulaceae</taxon>
        <taxon>Hyphobacterium</taxon>
    </lineage>
</organism>
<feature type="binding site" evidence="11">
    <location>
        <position position="114"/>
    </location>
    <ligand>
        <name>S-adenosyl-L-methionine</name>
        <dbReference type="ChEBI" id="CHEBI:59789"/>
    </ligand>
</feature>
<keyword evidence="1 11" id="KW-0698">rRNA processing</keyword>
<evidence type="ECO:0000256" key="5">
    <source>
        <dbReference type="ARBA" id="ARBA00037569"/>
    </source>
</evidence>
<dbReference type="Proteomes" id="UP001595379">
    <property type="component" value="Unassembled WGS sequence"/>
</dbReference>
<comment type="function">
    <text evidence="5 11">Specifically methylates the uridine in position 2552 of 23S rRNA at the 2'-O position of the ribose in the fully assembled 50S ribosomal subunit.</text>
</comment>
<dbReference type="PANTHER" id="PTHR10920">
    <property type="entry name" value="RIBOSOMAL RNA METHYLTRANSFERASE"/>
    <property type="match status" value="1"/>
</dbReference>
<dbReference type="GO" id="GO:0008168">
    <property type="term" value="F:methyltransferase activity"/>
    <property type="evidence" value="ECO:0007669"/>
    <property type="project" value="UniProtKB-KW"/>
</dbReference>
<dbReference type="Pfam" id="PF01728">
    <property type="entry name" value="FtsJ"/>
    <property type="match status" value="1"/>
</dbReference>
<evidence type="ECO:0000313" key="15">
    <source>
        <dbReference type="Proteomes" id="UP001595379"/>
    </source>
</evidence>
<dbReference type="SUPFAM" id="SSF53335">
    <property type="entry name" value="S-adenosyl-L-methionine-dependent methyltransferases"/>
    <property type="match status" value="1"/>
</dbReference>
<dbReference type="EC" id="2.1.1.166" evidence="6 11"/>
<evidence type="ECO:0000256" key="6">
    <source>
        <dbReference type="ARBA" id="ARBA00038861"/>
    </source>
</evidence>
<evidence type="ECO:0000256" key="2">
    <source>
        <dbReference type="ARBA" id="ARBA00022603"/>
    </source>
</evidence>
<protein>
    <recommendedName>
        <fullName evidence="7 11">Ribosomal RNA large subunit methyltransferase E</fullName>
        <ecNumber evidence="6 11">2.1.1.166</ecNumber>
    </recommendedName>
    <alternativeName>
        <fullName evidence="9 11">23S rRNA Um2552 methyltransferase</fullName>
    </alternativeName>
    <alternativeName>
        <fullName evidence="8 11">rRNA (uridine-2'-O-)-methyltransferase</fullName>
    </alternativeName>
</protein>
<feature type="domain" description="Ribosomal RNA methyltransferase FtsJ" evidence="13">
    <location>
        <begin position="80"/>
        <end position="253"/>
    </location>
</feature>
<evidence type="ECO:0000256" key="7">
    <source>
        <dbReference type="ARBA" id="ARBA00041129"/>
    </source>
</evidence>
<keyword evidence="11" id="KW-0963">Cytoplasm</keyword>
<keyword evidence="2 11" id="KW-0489">Methyltransferase</keyword>
<evidence type="ECO:0000256" key="3">
    <source>
        <dbReference type="ARBA" id="ARBA00022679"/>
    </source>
</evidence>
<dbReference type="PIRSF" id="PIRSF005461">
    <property type="entry name" value="23S_rRNA_mtase"/>
    <property type="match status" value="1"/>
</dbReference>
<evidence type="ECO:0000259" key="13">
    <source>
        <dbReference type="Pfam" id="PF01728"/>
    </source>
</evidence>
<feature type="active site" description="Proton acceptor" evidence="11">
    <location>
        <position position="210"/>
    </location>
</feature>
<keyword evidence="15" id="KW-1185">Reference proteome</keyword>
<dbReference type="InterPro" id="IPR002877">
    <property type="entry name" value="RNA_MeTrfase_FtsJ_dom"/>
</dbReference>
<feature type="compositionally biased region" description="Basic residues" evidence="12">
    <location>
        <begin position="43"/>
        <end position="56"/>
    </location>
</feature>
<evidence type="ECO:0000256" key="9">
    <source>
        <dbReference type="ARBA" id="ARBA00042745"/>
    </source>
</evidence>
<dbReference type="EMBL" id="JBHRSV010000028">
    <property type="protein sequence ID" value="MFC2927285.1"/>
    <property type="molecule type" value="Genomic_DNA"/>
</dbReference>
<comment type="caution">
    <text evidence="14">The sequence shown here is derived from an EMBL/GenBank/DDBJ whole genome shotgun (WGS) entry which is preliminary data.</text>
</comment>
<feature type="binding site" evidence="11">
    <location>
        <position position="170"/>
    </location>
    <ligand>
        <name>S-adenosyl-L-methionine</name>
        <dbReference type="ChEBI" id="CHEBI:59789"/>
    </ligand>
</feature>
<comment type="similarity">
    <text evidence="11">Belongs to the class I-like SAM-binding methyltransferase superfamily. RNA methyltransferase RlmE family.</text>
</comment>
<sequence length="255" mass="27860">MSDETDNPEGGPEGGDGSDDPVNQPKRRWKKGTTKGGDPRASKQFHTRVKTARKRSNSSTLWLQRQLNDPYVTKAKQEGYRSRAAYKLSELDDRFHLIPKGGRIVDLGAAPGGWVQVALNRGAEHVIGIDLLEMEQIPGADLFVLDFTEPGAPDIVKQRLGGPADAVFSDLAPWTTGHRSTDHLRIVALVELAAQFALETLKPGGHFVAKVFQGGTEDSLLAQLKPRFEKVRHAKPPSSRSDSAETFLLAMGFKG</sequence>
<dbReference type="InterPro" id="IPR029063">
    <property type="entry name" value="SAM-dependent_MTases_sf"/>
</dbReference>